<dbReference type="HOGENOM" id="CLU_666820_0_0_10"/>
<reference evidence="1" key="1">
    <citation type="submission" date="2008-06" db="EMBL/GenBank/DDBJ databases">
        <title>Complete sequence of Chlorobium phaeobacteroides BS1.</title>
        <authorList>
            <consortium name="US DOE Joint Genome Institute"/>
            <person name="Lucas S."/>
            <person name="Copeland A."/>
            <person name="Lapidus A."/>
            <person name="Glavina del Rio T."/>
            <person name="Dalin E."/>
            <person name="Tice H."/>
            <person name="Bruce D."/>
            <person name="Goodwin L."/>
            <person name="Pitluck S."/>
            <person name="Schmutz J."/>
            <person name="Larimer F."/>
            <person name="Land M."/>
            <person name="Hauser L."/>
            <person name="Kyrpides N."/>
            <person name="Ovchinnikova G."/>
            <person name="Li T."/>
            <person name="Liu Z."/>
            <person name="Zhao F."/>
            <person name="Overmann J."/>
            <person name="Bryant D.A."/>
            <person name="Richardson P."/>
        </authorList>
    </citation>
    <scope>NUCLEOTIDE SEQUENCE [LARGE SCALE GENOMIC DNA]</scope>
    <source>
        <strain evidence="1">BS1</strain>
    </source>
</reference>
<dbReference type="AlphaFoldDB" id="B3EMX6"/>
<sequence>MKSTCPCTGLPVLHQQHWKADHHRQGYSTKFSLIGHDIIHGEIVSNEAVVMEYIDKELFMSVLSQNSLSGKPFNLLFDLSQVEKISFTCKKSIVDFFYNSGPPFKTLVLYSAKKEIVPILETFASIAPSRSSVVISSDYREAMDMILKPDAERAGSESEATCTSEDEEYRTLKKEFFSSLAKLSWLDLLNHPMIIPDSNNPLYPYFKALEAFQQDLREMQRQHMEKCQERKESFNRKITDKAIQFNAQTAMNNSLESQLDRKRASLTNRIESNDAELRRLKATMNRSLEPSRQLINFMEQAGFDEKTRKQITELLSKLADSTEGDEHHAASLTPEDAAFIAALQQKHPSLTERELKTCLLIKYNHSNNGIANALGVNPRGAESLRYRLHKKLGLEKGKTIKKYLFEIETDVH</sequence>
<dbReference type="InterPro" id="IPR036388">
    <property type="entry name" value="WH-like_DNA-bd_sf"/>
</dbReference>
<dbReference type="GO" id="GO:0006355">
    <property type="term" value="P:regulation of DNA-templated transcription"/>
    <property type="evidence" value="ECO:0007669"/>
    <property type="project" value="InterPro"/>
</dbReference>
<proteinExistence type="predicted"/>
<dbReference type="SUPFAM" id="SSF46894">
    <property type="entry name" value="C-terminal effector domain of the bipartite response regulators"/>
    <property type="match status" value="1"/>
</dbReference>
<accession>B3EMX6</accession>
<gene>
    <name evidence="1" type="ordered locus">Cphamn1_2055</name>
</gene>
<dbReference type="KEGG" id="cpb:Cphamn1_2055"/>
<name>B3EMX6_CHLPB</name>
<dbReference type="GO" id="GO:0003677">
    <property type="term" value="F:DNA binding"/>
    <property type="evidence" value="ECO:0007669"/>
    <property type="project" value="InterPro"/>
</dbReference>
<evidence type="ECO:0000313" key="1">
    <source>
        <dbReference type="EMBL" id="ACE04965.1"/>
    </source>
</evidence>
<organism evidence="1">
    <name type="scientific">Chlorobium phaeobacteroides (strain BS1)</name>
    <dbReference type="NCBI Taxonomy" id="331678"/>
    <lineage>
        <taxon>Bacteria</taxon>
        <taxon>Pseudomonadati</taxon>
        <taxon>Chlorobiota</taxon>
        <taxon>Chlorobiia</taxon>
        <taxon>Chlorobiales</taxon>
        <taxon>Chlorobiaceae</taxon>
        <taxon>Chlorobium/Pelodictyon group</taxon>
        <taxon>Chlorobium</taxon>
    </lineage>
</organism>
<dbReference type="EMBL" id="CP001101">
    <property type="protein sequence ID" value="ACE04965.1"/>
    <property type="molecule type" value="Genomic_DNA"/>
</dbReference>
<dbReference type="eggNOG" id="COG2771">
    <property type="taxonomic scope" value="Bacteria"/>
</dbReference>
<dbReference type="OrthoDB" id="1090267at2"/>
<dbReference type="Gene3D" id="1.10.10.10">
    <property type="entry name" value="Winged helix-like DNA-binding domain superfamily/Winged helix DNA-binding domain"/>
    <property type="match status" value="1"/>
</dbReference>
<dbReference type="InterPro" id="IPR016032">
    <property type="entry name" value="Sig_transdc_resp-reg_C-effctor"/>
</dbReference>
<dbReference type="STRING" id="331678.Cphamn1_2055"/>
<protein>
    <submittedName>
        <fullName evidence="1">Uncharacterized protein</fullName>
    </submittedName>
</protein>